<accession>A0A381QTU6</accession>
<dbReference type="AlphaFoldDB" id="A0A381QTU6"/>
<name>A0A381QTU6_9ZZZZ</name>
<gene>
    <name evidence="1" type="ORF">METZ01_LOCUS33837</name>
</gene>
<sequence length="50" mass="5738">MKSECGRRLEKRQGVAPDVRIQFAGQFTELTIPDRRSSDLETFPKRTEVG</sequence>
<proteinExistence type="predicted"/>
<dbReference type="EMBL" id="UINC01001449">
    <property type="protein sequence ID" value="SUZ80983.1"/>
    <property type="molecule type" value="Genomic_DNA"/>
</dbReference>
<evidence type="ECO:0000313" key="1">
    <source>
        <dbReference type="EMBL" id="SUZ80983.1"/>
    </source>
</evidence>
<protein>
    <submittedName>
        <fullName evidence="1">Uncharacterized protein</fullName>
    </submittedName>
</protein>
<reference evidence="1" key="1">
    <citation type="submission" date="2018-05" db="EMBL/GenBank/DDBJ databases">
        <authorList>
            <person name="Lanie J.A."/>
            <person name="Ng W.-L."/>
            <person name="Kazmierczak K.M."/>
            <person name="Andrzejewski T.M."/>
            <person name="Davidsen T.M."/>
            <person name="Wayne K.J."/>
            <person name="Tettelin H."/>
            <person name="Glass J.I."/>
            <person name="Rusch D."/>
            <person name="Podicherti R."/>
            <person name="Tsui H.-C.T."/>
            <person name="Winkler M.E."/>
        </authorList>
    </citation>
    <scope>NUCLEOTIDE SEQUENCE</scope>
</reference>
<organism evidence="1">
    <name type="scientific">marine metagenome</name>
    <dbReference type="NCBI Taxonomy" id="408172"/>
    <lineage>
        <taxon>unclassified sequences</taxon>
        <taxon>metagenomes</taxon>
        <taxon>ecological metagenomes</taxon>
    </lineage>
</organism>